<dbReference type="EMBL" id="BSDP01000001">
    <property type="protein sequence ID" value="GLI28387.1"/>
    <property type="molecule type" value="Genomic_DNA"/>
</dbReference>
<dbReference type="InterPro" id="IPR000086">
    <property type="entry name" value="NUDIX_hydrolase_dom"/>
</dbReference>
<dbReference type="RefSeq" id="WP_281885721.1">
    <property type="nucleotide sequence ID" value="NZ_BSDP01000001.1"/>
</dbReference>
<dbReference type="SUPFAM" id="SSF55811">
    <property type="entry name" value="Nudix"/>
    <property type="match status" value="1"/>
</dbReference>
<dbReference type="InterPro" id="IPR036388">
    <property type="entry name" value="WH-like_DNA-bd_sf"/>
</dbReference>
<dbReference type="AlphaFoldDB" id="A0A9W6D051"/>
<dbReference type="PANTHER" id="PTHR43736:SF4">
    <property type="entry name" value="SLR1690 PROTEIN"/>
    <property type="match status" value="1"/>
</dbReference>
<evidence type="ECO:0000259" key="2">
    <source>
        <dbReference type="PROSITE" id="PS51462"/>
    </source>
</evidence>
<evidence type="ECO:0000256" key="1">
    <source>
        <dbReference type="SAM" id="MobiDB-lite"/>
    </source>
</evidence>
<dbReference type="SUPFAM" id="SSF46785">
    <property type="entry name" value="Winged helix' DNA-binding domain"/>
    <property type="match status" value="1"/>
</dbReference>
<dbReference type="CDD" id="cd18873">
    <property type="entry name" value="NUDIX_NadM_like"/>
    <property type="match status" value="1"/>
</dbReference>
<dbReference type="Gene3D" id="1.10.10.10">
    <property type="entry name" value="Winged helix-like DNA-binding domain superfamily/Winged helix DNA-binding domain"/>
    <property type="match status" value="1"/>
</dbReference>
<comment type="caution">
    <text evidence="3">The sequence shown here is derived from an EMBL/GenBank/DDBJ whole genome shotgun (WGS) entry which is preliminary data.</text>
</comment>
<sequence>MPVEPVPTHDARLAVSTVIFALRRDEASGLPSLWIPLVRRTRDPYLDDWALPGGWLPDDEELSDAAARTLGETTGLAPKYLEQLYTFGALGRSPGGRVVSVVYWALVQSDEAERATTDENVRWCAADALGRLAFDHNRIVEYALWRLRTKMEYARIAHAFLGDTFTLAQLREVHEAVLQRRLDPANFRRTMEASGTLVDTGERLSGTPHRPPKLYRYDASIDLADAGPLARTRALGNGAHPDRGETDPILPHPRMRA</sequence>
<dbReference type="Proteomes" id="UP001144396">
    <property type="component" value="Unassembled WGS sequence"/>
</dbReference>
<protein>
    <submittedName>
        <fullName evidence="3">ADP-ribose pyrophosphatase</fullName>
    </submittedName>
</protein>
<keyword evidence="4" id="KW-1185">Reference proteome</keyword>
<accession>A0A9W6D051</accession>
<dbReference type="PROSITE" id="PS51462">
    <property type="entry name" value="NUDIX"/>
    <property type="match status" value="1"/>
</dbReference>
<organism evidence="3 4">
    <name type="scientific">Agromyces rhizosphaerae</name>
    <dbReference type="NCBI Taxonomy" id="88374"/>
    <lineage>
        <taxon>Bacteria</taxon>
        <taxon>Bacillati</taxon>
        <taxon>Actinomycetota</taxon>
        <taxon>Actinomycetes</taxon>
        <taxon>Micrococcales</taxon>
        <taxon>Microbacteriaceae</taxon>
        <taxon>Agromyces</taxon>
    </lineage>
</organism>
<evidence type="ECO:0000313" key="3">
    <source>
        <dbReference type="EMBL" id="GLI28387.1"/>
    </source>
</evidence>
<dbReference type="Pfam" id="PF21906">
    <property type="entry name" value="WHD_NrtR"/>
    <property type="match status" value="1"/>
</dbReference>
<dbReference type="Gene3D" id="3.90.79.10">
    <property type="entry name" value="Nucleoside Triphosphate Pyrophosphohydrolase"/>
    <property type="match status" value="1"/>
</dbReference>
<evidence type="ECO:0000313" key="4">
    <source>
        <dbReference type="Proteomes" id="UP001144396"/>
    </source>
</evidence>
<gene>
    <name evidence="3" type="ORF">ARHIZOSPH14_26290</name>
</gene>
<name>A0A9W6D051_9MICO</name>
<dbReference type="InterPro" id="IPR054105">
    <property type="entry name" value="WHD_NrtR"/>
</dbReference>
<dbReference type="InterPro" id="IPR036390">
    <property type="entry name" value="WH_DNA-bd_sf"/>
</dbReference>
<feature type="region of interest" description="Disordered" evidence="1">
    <location>
        <begin position="232"/>
        <end position="257"/>
    </location>
</feature>
<feature type="domain" description="Nudix hydrolase" evidence="2">
    <location>
        <begin position="10"/>
        <end position="148"/>
    </location>
</feature>
<dbReference type="PANTHER" id="PTHR43736">
    <property type="entry name" value="ADP-RIBOSE PYROPHOSPHATASE"/>
    <property type="match status" value="1"/>
</dbReference>
<proteinExistence type="predicted"/>
<dbReference type="InterPro" id="IPR015797">
    <property type="entry name" value="NUDIX_hydrolase-like_dom_sf"/>
</dbReference>
<dbReference type="Pfam" id="PF00293">
    <property type="entry name" value="NUDIX"/>
    <property type="match status" value="1"/>
</dbReference>
<reference evidence="3" key="1">
    <citation type="submission" date="2022-12" db="EMBL/GenBank/DDBJ databases">
        <title>Reference genome sequencing for broad-spectrum identification of bacterial and archaeal isolates by mass spectrometry.</title>
        <authorList>
            <person name="Sekiguchi Y."/>
            <person name="Tourlousse D.M."/>
        </authorList>
    </citation>
    <scope>NUCLEOTIDE SEQUENCE</scope>
    <source>
        <strain evidence="3">14</strain>
    </source>
</reference>